<dbReference type="Gene3D" id="1.10.8.870">
    <property type="entry name" value="Alpha-glycerophosphate oxidase, cap domain"/>
    <property type="match status" value="1"/>
</dbReference>
<evidence type="ECO:0000259" key="8">
    <source>
        <dbReference type="Pfam" id="PF16901"/>
    </source>
</evidence>
<evidence type="ECO:0000256" key="1">
    <source>
        <dbReference type="ARBA" id="ARBA00001974"/>
    </source>
</evidence>
<evidence type="ECO:0000256" key="5">
    <source>
        <dbReference type="ARBA" id="ARBA00022827"/>
    </source>
</evidence>
<dbReference type="PROSITE" id="PS00978">
    <property type="entry name" value="FAD_G3PDH_2"/>
    <property type="match status" value="1"/>
</dbReference>
<dbReference type="InterPro" id="IPR036188">
    <property type="entry name" value="FAD/NAD-bd_sf"/>
</dbReference>
<dbReference type="InterPro" id="IPR038299">
    <property type="entry name" value="DAO_C_sf"/>
</dbReference>
<dbReference type="AlphaFoldDB" id="A0A6J7KPJ2"/>
<dbReference type="Pfam" id="PF16901">
    <property type="entry name" value="DAO_C"/>
    <property type="match status" value="1"/>
</dbReference>
<organism evidence="9">
    <name type="scientific">freshwater metagenome</name>
    <dbReference type="NCBI Taxonomy" id="449393"/>
    <lineage>
        <taxon>unclassified sequences</taxon>
        <taxon>metagenomes</taxon>
        <taxon>ecological metagenomes</taxon>
    </lineage>
</organism>
<keyword evidence="4" id="KW-0319">Glycerol metabolism</keyword>
<dbReference type="InterPro" id="IPR031656">
    <property type="entry name" value="DAO_C"/>
</dbReference>
<dbReference type="PANTHER" id="PTHR11985">
    <property type="entry name" value="GLYCEROL-3-PHOSPHATE DEHYDROGENASE"/>
    <property type="match status" value="1"/>
</dbReference>
<keyword evidence="6" id="KW-0560">Oxidoreductase</keyword>
<dbReference type="EMBL" id="CAFBMK010000427">
    <property type="protein sequence ID" value="CAB4957577.1"/>
    <property type="molecule type" value="Genomic_DNA"/>
</dbReference>
<dbReference type="GO" id="GO:0004368">
    <property type="term" value="F:glycerol-3-phosphate dehydrogenase (quinone) activity"/>
    <property type="evidence" value="ECO:0007669"/>
    <property type="project" value="InterPro"/>
</dbReference>
<accession>A0A6J7KPJ2</accession>
<reference evidence="9" key="1">
    <citation type="submission" date="2020-05" db="EMBL/GenBank/DDBJ databases">
        <authorList>
            <person name="Chiriac C."/>
            <person name="Salcher M."/>
            <person name="Ghai R."/>
            <person name="Kavagutti S V."/>
        </authorList>
    </citation>
    <scope>NUCLEOTIDE SEQUENCE</scope>
</reference>
<dbReference type="GO" id="GO:0046168">
    <property type="term" value="P:glycerol-3-phosphate catabolic process"/>
    <property type="evidence" value="ECO:0007669"/>
    <property type="project" value="TreeGrafter"/>
</dbReference>
<feature type="domain" description="Alpha-glycerophosphate oxidase C-terminal" evidence="8">
    <location>
        <begin position="345"/>
        <end position="419"/>
    </location>
</feature>
<dbReference type="InterPro" id="IPR006076">
    <property type="entry name" value="FAD-dep_OxRdtase"/>
</dbReference>
<keyword evidence="5" id="KW-0274">FAD</keyword>
<keyword evidence="3" id="KW-0285">Flavoprotein</keyword>
<gene>
    <name evidence="9" type="ORF">UFOPK3564_03857</name>
</gene>
<dbReference type="Gene3D" id="3.50.50.60">
    <property type="entry name" value="FAD/NAD(P)-binding domain"/>
    <property type="match status" value="1"/>
</dbReference>
<dbReference type="Gene3D" id="3.30.9.10">
    <property type="entry name" value="D-Amino Acid Oxidase, subunit A, domain 2"/>
    <property type="match status" value="1"/>
</dbReference>
<dbReference type="PRINTS" id="PR01001">
    <property type="entry name" value="FADG3PDH"/>
</dbReference>
<evidence type="ECO:0000256" key="3">
    <source>
        <dbReference type="ARBA" id="ARBA00022630"/>
    </source>
</evidence>
<sequence>MTRTAPHLVRSLPYLVPLGPGADGPGGRARAEAVATRVGLVLGDVLRGVARTPSGVLPRSRRIGAAEAERLVPGMVPLGPAGGLLGWDGQLEDDARLVVAVARTAAAAGARVLTGTTVRRAAPGDVELVDGATGETLHLAPRAVVNATGVWAGGLDHDVRLRPSRGTHLVLAPGALGGPLHAQVSIPVPGAFGRFLLAIPRPDGTVLLGLTDEPVAGPVPDVPVPTDGEIDALLRGGSAAFRRPLDRGDVVGAFAGLRPLAAGEGDGGPDAGTADISRHHVVRRGASGTVTVTGGKLTTYRRMAQDAVDLAVQEGGLRAAPCRTTAVPLVGAAPVPVLRMLRAPGRLVDRHGTEAPAVAALAAEDPELARPVVPGEDVLQAELTWAVRHEGARSVEDLLDRRTRLGLRPEVRAAAVPAAERALQRAADQRVARRG</sequence>
<evidence type="ECO:0000256" key="6">
    <source>
        <dbReference type="ARBA" id="ARBA00023002"/>
    </source>
</evidence>
<name>A0A6J7KPJ2_9ZZZZ</name>
<proteinExistence type="inferred from homology"/>
<evidence type="ECO:0000256" key="2">
    <source>
        <dbReference type="ARBA" id="ARBA00007330"/>
    </source>
</evidence>
<protein>
    <submittedName>
        <fullName evidence="9">Unannotated protein</fullName>
    </submittedName>
</protein>
<dbReference type="InterPro" id="IPR000447">
    <property type="entry name" value="G3P_DH_FAD-dep"/>
</dbReference>
<dbReference type="Pfam" id="PF01266">
    <property type="entry name" value="DAO"/>
    <property type="match status" value="1"/>
</dbReference>
<evidence type="ECO:0000256" key="4">
    <source>
        <dbReference type="ARBA" id="ARBA00022798"/>
    </source>
</evidence>
<evidence type="ECO:0000259" key="7">
    <source>
        <dbReference type="Pfam" id="PF01266"/>
    </source>
</evidence>
<evidence type="ECO:0000313" key="9">
    <source>
        <dbReference type="EMBL" id="CAB4957577.1"/>
    </source>
</evidence>
<dbReference type="GO" id="GO:0006071">
    <property type="term" value="P:glycerol metabolic process"/>
    <property type="evidence" value="ECO:0007669"/>
    <property type="project" value="UniProtKB-KW"/>
</dbReference>
<dbReference type="SUPFAM" id="SSF51905">
    <property type="entry name" value="FAD/NAD(P)-binding domain"/>
    <property type="match status" value="1"/>
</dbReference>
<dbReference type="PANTHER" id="PTHR11985:SF35">
    <property type="entry name" value="ANAEROBIC GLYCEROL-3-PHOSPHATE DEHYDROGENASE SUBUNIT A"/>
    <property type="match status" value="1"/>
</dbReference>
<feature type="domain" description="FAD dependent oxidoreductase" evidence="7">
    <location>
        <begin position="51"/>
        <end position="301"/>
    </location>
</feature>
<comment type="similarity">
    <text evidence="2">Belongs to the FAD-dependent glycerol-3-phosphate dehydrogenase family.</text>
</comment>
<comment type="cofactor">
    <cofactor evidence="1">
        <name>FAD</name>
        <dbReference type="ChEBI" id="CHEBI:57692"/>
    </cofactor>
</comment>